<name>A0A7W0HSI1_9ACTN</name>
<dbReference type="EMBL" id="JACDUR010000005">
    <property type="protein sequence ID" value="MBA2894025.1"/>
    <property type="molecule type" value="Genomic_DNA"/>
</dbReference>
<dbReference type="Pfam" id="PF10370">
    <property type="entry name" value="Rv2993c-like_N"/>
    <property type="match status" value="1"/>
</dbReference>
<dbReference type="AlphaFoldDB" id="A0A7W0HSI1"/>
<dbReference type="Proteomes" id="UP000530928">
    <property type="component" value="Unassembled WGS sequence"/>
</dbReference>
<dbReference type="Gene3D" id="3.90.850.10">
    <property type="entry name" value="Fumarylacetoacetase-like, C-terminal domain"/>
    <property type="match status" value="1"/>
</dbReference>
<evidence type="ECO:0000313" key="5">
    <source>
        <dbReference type="Proteomes" id="UP000530928"/>
    </source>
</evidence>
<dbReference type="GO" id="GO:0046872">
    <property type="term" value="F:metal ion binding"/>
    <property type="evidence" value="ECO:0007669"/>
    <property type="project" value="UniProtKB-KW"/>
</dbReference>
<dbReference type="PANTHER" id="PTHR11820:SF7">
    <property type="entry name" value="ACYLPYRUVASE FAHD1, MITOCHONDRIAL"/>
    <property type="match status" value="1"/>
</dbReference>
<organism evidence="4 5">
    <name type="scientific">Nonomuraea soli</name>
    <dbReference type="NCBI Taxonomy" id="1032476"/>
    <lineage>
        <taxon>Bacteria</taxon>
        <taxon>Bacillati</taxon>
        <taxon>Actinomycetota</taxon>
        <taxon>Actinomycetes</taxon>
        <taxon>Streptosporangiales</taxon>
        <taxon>Streptosporangiaceae</taxon>
        <taxon>Nonomuraea</taxon>
    </lineage>
</organism>
<dbReference type="SUPFAM" id="SSF56529">
    <property type="entry name" value="FAH"/>
    <property type="match status" value="1"/>
</dbReference>
<feature type="domain" description="Fumarylacetoacetase-like C-terminal" evidence="2">
    <location>
        <begin position="55"/>
        <end position="251"/>
    </location>
</feature>
<dbReference type="InterPro" id="IPR011234">
    <property type="entry name" value="Fumarylacetoacetase-like_C"/>
</dbReference>
<sequence>MRIARFSTGEGVSFGVVEGDFISTVAGHPFNQIQFTGERFPLAEVRLVAPMLPSKVVAIGRNYAEHAAELGNEVPEEPLIFMKPSTSVIGPGESIAYPTSLSQRVDFEGELAVVIGRLCREVPAERVKDVIFGYTCANDVTARDLQKKDVQFTRAKGFDTFCPIGPWIETDLDPSDLALTTTVNGDVRQSGRTSQLIHDIPALVSYVSAVMTLIPGDVILTGTPAGVGPMEVGDEVSVGIEGIGTLTNKVVSRD</sequence>
<dbReference type="GO" id="GO:0019752">
    <property type="term" value="P:carboxylic acid metabolic process"/>
    <property type="evidence" value="ECO:0007669"/>
    <property type="project" value="UniProtKB-ARBA"/>
</dbReference>
<dbReference type="GO" id="GO:0018773">
    <property type="term" value="F:acetylpyruvate hydrolase activity"/>
    <property type="evidence" value="ECO:0007669"/>
    <property type="project" value="TreeGrafter"/>
</dbReference>
<evidence type="ECO:0000259" key="3">
    <source>
        <dbReference type="Pfam" id="PF10370"/>
    </source>
</evidence>
<evidence type="ECO:0000313" key="4">
    <source>
        <dbReference type="EMBL" id="MBA2894025.1"/>
    </source>
</evidence>
<dbReference type="GO" id="GO:0016853">
    <property type="term" value="F:isomerase activity"/>
    <property type="evidence" value="ECO:0007669"/>
    <property type="project" value="UniProtKB-ARBA"/>
</dbReference>
<protein>
    <submittedName>
        <fullName evidence="4">2-keto-4-pentenoate hydratase/2-oxohepta-3-ene-1,7-dioic acid hydratase in catechol pathway</fullName>
    </submittedName>
</protein>
<keyword evidence="1" id="KW-0479">Metal-binding</keyword>
<feature type="domain" description="Rv2993c-like N-terminal" evidence="3">
    <location>
        <begin position="1"/>
        <end position="50"/>
    </location>
</feature>
<comment type="caution">
    <text evidence="4">The sequence shown here is derived from an EMBL/GenBank/DDBJ whole genome shotgun (WGS) entry which is preliminary data.</text>
</comment>
<dbReference type="Gene3D" id="2.30.30.370">
    <property type="entry name" value="FAH"/>
    <property type="match status" value="1"/>
</dbReference>
<gene>
    <name evidence="4" type="ORF">HNR30_005386</name>
</gene>
<proteinExistence type="predicted"/>
<dbReference type="Pfam" id="PF01557">
    <property type="entry name" value="FAA_hydrolase"/>
    <property type="match status" value="1"/>
</dbReference>
<reference evidence="4 5" key="1">
    <citation type="submission" date="2020-07" db="EMBL/GenBank/DDBJ databases">
        <title>Genomic Encyclopedia of Type Strains, Phase IV (KMG-IV): sequencing the most valuable type-strain genomes for metagenomic binning, comparative biology and taxonomic classification.</title>
        <authorList>
            <person name="Goeker M."/>
        </authorList>
    </citation>
    <scope>NUCLEOTIDE SEQUENCE [LARGE SCALE GENOMIC DNA]</scope>
    <source>
        <strain evidence="4 5">DSM 45533</strain>
    </source>
</reference>
<dbReference type="FunFam" id="3.90.850.10:FF:000002">
    <property type="entry name" value="2-hydroxyhepta-2,4-diene-1,7-dioate isomerase"/>
    <property type="match status" value="1"/>
</dbReference>
<dbReference type="InterPro" id="IPR036663">
    <property type="entry name" value="Fumarylacetoacetase_C_sf"/>
</dbReference>
<accession>A0A7W0HSI1</accession>
<dbReference type="RefSeq" id="WP_181612762.1">
    <property type="nucleotide sequence ID" value="NZ_BAABAM010000005.1"/>
</dbReference>
<evidence type="ECO:0000256" key="1">
    <source>
        <dbReference type="ARBA" id="ARBA00022723"/>
    </source>
</evidence>
<evidence type="ECO:0000259" key="2">
    <source>
        <dbReference type="Pfam" id="PF01557"/>
    </source>
</evidence>
<dbReference type="PANTHER" id="PTHR11820">
    <property type="entry name" value="ACYLPYRUVASE"/>
    <property type="match status" value="1"/>
</dbReference>
<dbReference type="InterPro" id="IPR018833">
    <property type="entry name" value="Rv2993c-like_N"/>
</dbReference>
<keyword evidence="5" id="KW-1185">Reference proteome</keyword>